<sequence>MTKWYHVPTIAMLIALIVTHSMPDAAHDVKEVFTPIVEEQINVEMVEKKGNHANSIPVDISDHTEANVEAATIYDPVEALYIDIETFNKYTADGYTHFRGIGKIIAERIFEYRQNQGPFESFDAIINVKGIGPAKLESIKSAVPE</sequence>
<evidence type="ECO:0000313" key="2">
    <source>
        <dbReference type="EMBL" id="MBS7526813.1"/>
    </source>
</evidence>
<dbReference type="SUPFAM" id="SSF47781">
    <property type="entry name" value="RuvA domain 2-like"/>
    <property type="match status" value="1"/>
</dbReference>
<dbReference type="RefSeq" id="WP_213236671.1">
    <property type="nucleotide sequence ID" value="NZ_JAHBCL010000013.1"/>
</dbReference>
<feature type="chain" id="PRO_5047527088" evidence="1">
    <location>
        <begin position="27"/>
        <end position="145"/>
    </location>
</feature>
<reference evidence="2 3" key="1">
    <citation type="submission" date="2021-05" db="EMBL/GenBank/DDBJ databases">
        <title>Fusibacter ferrireducens sp. nov., an anaerobic, sulfur- and Fe-reducing bacterium isolated from the mangrove sediment.</title>
        <authorList>
            <person name="Qiu D."/>
        </authorList>
    </citation>
    <scope>NUCLEOTIDE SEQUENCE [LARGE SCALE GENOMIC DNA]</scope>
    <source>
        <strain evidence="2 3">DSM 12116</strain>
    </source>
</reference>
<dbReference type="InterPro" id="IPR010994">
    <property type="entry name" value="RuvA_2-like"/>
</dbReference>
<keyword evidence="1" id="KW-0732">Signal</keyword>
<dbReference type="EMBL" id="JAHBCL010000013">
    <property type="protein sequence ID" value="MBS7526813.1"/>
    <property type="molecule type" value="Genomic_DNA"/>
</dbReference>
<evidence type="ECO:0000313" key="3">
    <source>
        <dbReference type="Proteomes" id="UP000746471"/>
    </source>
</evidence>
<keyword evidence="3" id="KW-1185">Reference proteome</keyword>
<dbReference type="Gene3D" id="1.10.150.280">
    <property type="entry name" value="AF1531-like domain"/>
    <property type="match status" value="1"/>
</dbReference>
<comment type="caution">
    <text evidence="2">The sequence shown here is derived from an EMBL/GenBank/DDBJ whole genome shotgun (WGS) entry which is preliminary data.</text>
</comment>
<organism evidence="2 3">
    <name type="scientific">Fusibacter paucivorans</name>
    <dbReference type="NCBI Taxonomy" id="76009"/>
    <lineage>
        <taxon>Bacteria</taxon>
        <taxon>Bacillati</taxon>
        <taxon>Bacillota</taxon>
        <taxon>Clostridia</taxon>
        <taxon>Eubacteriales</taxon>
        <taxon>Eubacteriales Family XII. Incertae Sedis</taxon>
        <taxon>Fusibacter</taxon>
    </lineage>
</organism>
<accession>A0ABS5PNR3</accession>
<dbReference type="Proteomes" id="UP000746471">
    <property type="component" value="Unassembled WGS sequence"/>
</dbReference>
<gene>
    <name evidence="2" type="ORF">KHM83_09000</name>
</gene>
<evidence type="ECO:0000256" key="1">
    <source>
        <dbReference type="SAM" id="SignalP"/>
    </source>
</evidence>
<protein>
    <submittedName>
        <fullName evidence="2">Helix-hairpin-helix domain-containing protein</fullName>
    </submittedName>
</protein>
<dbReference type="Pfam" id="PF12836">
    <property type="entry name" value="HHH_3"/>
    <property type="match status" value="1"/>
</dbReference>
<proteinExistence type="predicted"/>
<feature type="signal peptide" evidence="1">
    <location>
        <begin position="1"/>
        <end position="26"/>
    </location>
</feature>
<name>A0ABS5PNR3_9FIRM</name>